<evidence type="ECO:0000313" key="2">
    <source>
        <dbReference type="EMBL" id="KAJ3980979.1"/>
    </source>
</evidence>
<reference evidence="2" key="1">
    <citation type="submission" date="2022-08" db="EMBL/GenBank/DDBJ databases">
        <authorList>
            <consortium name="DOE Joint Genome Institute"/>
            <person name="Min B."/>
            <person name="Riley R."/>
            <person name="Sierra-Patev S."/>
            <person name="Naranjo-Ortiz M."/>
            <person name="Looney B."/>
            <person name="Konkel Z."/>
            <person name="Slot J.C."/>
            <person name="Sakamoto Y."/>
            <person name="Steenwyk J.L."/>
            <person name="Rokas A."/>
            <person name="Carro J."/>
            <person name="Camarero S."/>
            <person name="Ferreira P."/>
            <person name="Molpeceres G."/>
            <person name="Ruiz-Duenas F.J."/>
            <person name="Serrano A."/>
            <person name="Henrissat B."/>
            <person name="Drula E."/>
            <person name="Hughes K.W."/>
            <person name="Mata J.L."/>
            <person name="Ishikawa N.K."/>
            <person name="Vargas-Isla R."/>
            <person name="Ushijima S."/>
            <person name="Smith C.A."/>
            <person name="Ahrendt S."/>
            <person name="Andreopoulos W."/>
            <person name="He G."/>
            <person name="Labutti K."/>
            <person name="Lipzen A."/>
            <person name="Ng V."/>
            <person name="Sandor L."/>
            <person name="Barry K."/>
            <person name="Martinez A.T."/>
            <person name="Xiao Y."/>
            <person name="Gibbons J.G."/>
            <person name="Terashima K."/>
            <person name="Hibbett D.S."/>
            <person name="Grigoriev I.V."/>
        </authorList>
    </citation>
    <scope>NUCLEOTIDE SEQUENCE</scope>
    <source>
        <strain evidence="2">TFB7829</strain>
    </source>
</reference>
<feature type="compositionally biased region" description="Polar residues" evidence="1">
    <location>
        <begin position="287"/>
        <end position="300"/>
    </location>
</feature>
<feature type="compositionally biased region" description="Low complexity" evidence="1">
    <location>
        <begin position="501"/>
        <end position="518"/>
    </location>
</feature>
<feature type="compositionally biased region" description="Basic and acidic residues" evidence="1">
    <location>
        <begin position="333"/>
        <end position="348"/>
    </location>
</feature>
<feature type="compositionally biased region" description="Basic and acidic residues" evidence="1">
    <location>
        <begin position="715"/>
        <end position="770"/>
    </location>
</feature>
<feature type="compositionally biased region" description="Low complexity" evidence="1">
    <location>
        <begin position="360"/>
        <end position="377"/>
    </location>
</feature>
<sequence length="946" mass="105249">MSSAKDQAGVTLRLLIRYLAQKPNYIAFDPEGPPIHNGGVQKEISKLGLPYCRNDAIEVPRVGQVQCEWYFETGSKAPQSMARKLCPEPKSARAKEIEDWMKEYYICRITVTRKERGCPPKLIVKLPADPSFSGNNYPGYQKLPLPARIWGSQSTENSLLDNSPKLGHHSLSDTTTPCNNSKRERSRSFTSIASTPRSRSSLDRESMSSLAPPSTSATLVGDSFLNESCSKADWMDVVASPLQNKREREDDDSSMRDHPLSSASKRSRWDVGRSTKIGKSPERFRSRSISPNRKSNNTPSGPRYKENGFFKNSTLRDDPRNRYRSHSVSQDGVSKHRLERPENEDGGRSFRRNSPPPFTASYSGLGASSSSSVVLSSQRTYQPPASKLTATNSGHDGTVGSATSTSSLLPISPVDLSKLLSAISTVTTVVPSSDSLSISNNESPSTALPSTTDQDANVESNTSTSPISMSDINTLLKALPVAPSLPAPQQQVNESPSVAETGAGSSQAQTSATASSSSKTPVVPMQTYYGQYGYPCSHPYPYQYPYSYPYSTMYTRPYAQSDPQTATAFLPSSSSATPSNLMDDSRIKEEPVDVSVNGSKHCPSQTEIELSSSRMPRIVQLRSELVRLKTEIQERAKRERTVLSELAELVEKLKTDFVLGELDREGLQGLELGSEIGMGFYEDDELTERPNLSAIEIELQSNILILQAQLSNEQTGRRQAEQAREDAEYAKREAESTLEEVKQRLSETERLMKEAEQKQENAEFAKTEFENKTKDARLSLKDAIERRRDAEQLRRTAEHARNIADERRKEAEEGWKDAEHDIRQANDRRREAEQASRDADKAKRRAESDKRNMDGQRQAAEQGRRDAEKGKWEMEQRWKDAELARERAEERVREAEGFVADVKRECRAPFVVPALMDAFLSVSKLTTQSGEVGRSLSETGDGSTEI</sequence>
<feature type="compositionally biased region" description="Polar residues" evidence="1">
    <location>
        <begin position="487"/>
        <end position="498"/>
    </location>
</feature>
<accession>A0AA38UPA7</accession>
<dbReference type="EMBL" id="MU802143">
    <property type="protein sequence ID" value="KAJ3980979.1"/>
    <property type="molecule type" value="Genomic_DNA"/>
</dbReference>
<gene>
    <name evidence="2" type="ORF">F5890DRAFT_1538320</name>
</gene>
<evidence type="ECO:0000256" key="1">
    <source>
        <dbReference type="SAM" id="MobiDB-lite"/>
    </source>
</evidence>
<feature type="region of interest" description="Disordered" evidence="1">
    <location>
        <begin position="242"/>
        <end position="408"/>
    </location>
</feature>
<feature type="region of interest" description="Disordered" evidence="1">
    <location>
        <begin position="714"/>
        <end position="770"/>
    </location>
</feature>
<proteinExistence type="predicted"/>
<name>A0AA38UPA7_9AGAR</name>
<feature type="region of interest" description="Disordered" evidence="1">
    <location>
        <begin position="486"/>
        <end position="521"/>
    </location>
</feature>
<evidence type="ECO:0000313" key="3">
    <source>
        <dbReference type="Proteomes" id="UP001163850"/>
    </source>
</evidence>
<feature type="compositionally biased region" description="Polar residues" evidence="1">
    <location>
        <begin position="446"/>
        <end position="467"/>
    </location>
</feature>
<dbReference type="AlphaFoldDB" id="A0AA38UPA7"/>
<feature type="compositionally biased region" description="Basic and acidic residues" evidence="1">
    <location>
        <begin position="244"/>
        <end position="259"/>
    </location>
</feature>
<feature type="compositionally biased region" description="Basic and acidic residues" evidence="1">
    <location>
        <begin position="303"/>
        <end position="321"/>
    </location>
</feature>
<feature type="compositionally biased region" description="Basic and acidic residues" evidence="1">
    <location>
        <begin position="267"/>
        <end position="285"/>
    </location>
</feature>
<comment type="caution">
    <text evidence="2">The sequence shown here is derived from an EMBL/GenBank/DDBJ whole genome shotgun (WGS) entry which is preliminary data.</text>
</comment>
<feature type="region of interest" description="Disordered" evidence="1">
    <location>
        <begin position="430"/>
        <end position="467"/>
    </location>
</feature>
<feature type="region of interest" description="Disordered" evidence="1">
    <location>
        <begin position="790"/>
        <end position="877"/>
    </location>
</feature>
<dbReference type="Proteomes" id="UP001163850">
    <property type="component" value="Unassembled WGS sequence"/>
</dbReference>
<protein>
    <submittedName>
        <fullName evidence="2">Uncharacterized protein</fullName>
    </submittedName>
</protein>
<feature type="compositionally biased region" description="Basic and acidic residues" evidence="1">
    <location>
        <begin position="862"/>
        <end position="877"/>
    </location>
</feature>
<feature type="region of interest" description="Disordered" evidence="1">
    <location>
        <begin position="156"/>
        <end position="220"/>
    </location>
</feature>
<feature type="compositionally biased region" description="Low complexity" evidence="1">
    <location>
        <begin position="430"/>
        <end position="445"/>
    </location>
</feature>
<organism evidence="2 3">
    <name type="scientific">Lentinula detonsa</name>
    <dbReference type="NCBI Taxonomy" id="2804962"/>
    <lineage>
        <taxon>Eukaryota</taxon>
        <taxon>Fungi</taxon>
        <taxon>Dikarya</taxon>
        <taxon>Basidiomycota</taxon>
        <taxon>Agaricomycotina</taxon>
        <taxon>Agaricomycetes</taxon>
        <taxon>Agaricomycetidae</taxon>
        <taxon>Agaricales</taxon>
        <taxon>Marasmiineae</taxon>
        <taxon>Omphalotaceae</taxon>
        <taxon>Lentinula</taxon>
    </lineage>
</organism>
<feature type="compositionally biased region" description="Basic and acidic residues" evidence="1">
    <location>
        <begin position="790"/>
        <end position="854"/>
    </location>
</feature>
<feature type="region of interest" description="Disordered" evidence="1">
    <location>
        <begin position="926"/>
        <end position="946"/>
    </location>
</feature>
<feature type="compositionally biased region" description="Polar residues" evidence="1">
    <location>
        <begin position="378"/>
        <end position="408"/>
    </location>
</feature>